<feature type="domain" description="Major facilitator superfamily (MFS) profile" evidence="8">
    <location>
        <begin position="11"/>
        <end position="399"/>
    </location>
</feature>
<evidence type="ECO:0000256" key="5">
    <source>
        <dbReference type="ARBA" id="ARBA00022989"/>
    </source>
</evidence>
<feature type="transmembrane region" description="Helical" evidence="7">
    <location>
        <begin position="43"/>
        <end position="65"/>
    </location>
</feature>
<evidence type="ECO:0000259" key="8">
    <source>
        <dbReference type="PROSITE" id="PS50850"/>
    </source>
</evidence>
<dbReference type="Gene3D" id="1.20.1250.20">
    <property type="entry name" value="MFS general substrate transporter like domains"/>
    <property type="match status" value="1"/>
</dbReference>
<evidence type="ECO:0000256" key="2">
    <source>
        <dbReference type="ARBA" id="ARBA00022448"/>
    </source>
</evidence>
<name>A0A521CF03_9BACL</name>
<dbReference type="PANTHER" id="PTHR23513">
    <property type="entry name" value="INTEGRAL MEMBRANE EFFLUX PROTEIN-RELATED"/>
    <property type="match status" value="1"/>
</dbReference>
<keyword evidence="4 7" id="KW-0812">Transmembrane</keyword>
<dbReference type="InterPro" id="IPR020846">
    <property type="entry name" value="MFS_dom"/>
</dbReference>
<organism evidence="9 10">
    <name type="scientific">Melghirimyces algeriensis</name>
    <dbReference type="NCBI Taxonomy" id="910412"/>
    <lineage>
        <taxon>Bacteria</taxon>
        <taxon>Bacillati</taxon>
        <taxon>Bacillota</taxon>
        <taxon>Bacilli</taxon>
        <taxon>Bacillales</taxon>
        <taxon>Thermoactinomycetaceae</taxon>
        <taxon>Melghirimyces</taxon>
    </lineage>
</organism>
<feature type="transmembrane region" description="Helical" evidence="7">
    <location>
        <begin position="347"/>
        <end position="370"/>
    </location>
</feature>
<dbReference type="InterPro" id="IPR011701">
    <property type="entry name" value="MFS"/>
</dbReference>
<dbReference type="GO" id="GO:0022857">
    <property type="term" value="F:transmembrane transporter activity"/>
    <property type="evidence" value="ECO:0007669"/>
    <property type="project" value="InterPro"/>
</dbReference>
<dbReference type="PANTHER" id="PTHR23513:SF6">
    <property type="entry name" value="MAJOR FACILITATOR SUPERFAMILY ASSOCIATED DOMAIN-CONTAINING PROTEIN"/>
    <property type="match status" value="1"/>
</dbReference>
<dbReference type="RefSeq" id="WP_142505052.1">
    <property type="nucleotide sequence ID" value="NZ_FXTI01000003.1"/>
</dbReference>
<protein>
    <submittedName>
        <fullName evidence="9">Major Facilitator Superfamily protein</fullName>
    </submittedName>
</protein>
<evidence type="ECO:0000256" key="1">
    <source>
        <dbReference type="ARBA" id="ARBA00004651"/>
    </source>
</evidence>
<feature type="transmembrane region" description="Helical" evidence="7">
    <location>
        <begin position="174"/>
        <end position="192"/>
    </location>
</feature>
<reference evidence="9 10" key="1">
    <citation type="submission" date="2017-05" db="EMBL/GenBank/DDBJ databases">
        <authorList>
            <person name="Varghese N."/>
            <person name="Submissions S."/>
        </authorList>
    </citation>
    <scope>NUCLEOTIDE SEQUENCE [LARGE SCALE GENOMIC DNA]</scope>
    <source>
        <strain evidence="9 10">DSM 45474</strain>
    </source>
</reference>
<dbReference type="CDD" id="cd06173">
    <property type="entry name" value="MFS_MefA_like"/>
    <property type="match status" value="1"/>
</dbReference>
<feature type="transmembrane region" description="Helical" evidence="7">
    <location>
        <begin position="77"/>
        <end position="97"/>
    </location>
</feature>
<keyword evidence="3" id="KW-1003">Cell membrane</keyword>
<gene>
    <name evidence="9" type="ORF">SAMN06264849_103329</name>
</gene>
<keyword evidence="5 7" id="KW-1133">Transmembrane helix</keyword>
<evidence type="ECO:0000256" key="7">
    <source>
        <dbReference type="SAM" id="Phobius"/>
    </source>
</evidence>
<feature type="transmembrane region" description="Helical" evidence="7">
    <location>
        <begin position="12"/>
        <end position="37"/>
    </location>
</feature>
<dbReference type="OrthoDB" id="3613552at2"/>
<sequence length="405" mass="44620">MNHFSLIKNRPFMFLWLAECTAVLGFSMFQITISWYVADELHLAQYLGLLLAASAIPRVILMVFGGLIADKIQKSRIMFVTNLCQAILLGVLLFIYINEALTFTVLLVITFLFGSLDAFLFPALTSLIPSLVKKEQLQSANALINGSSEFFFMIGPLIAGILLTWFSFSMTFSMAALSVLLSAVFVIPPFIGDKKPEKTDIKEGMIEELREGISYIWKSPVHKTGSLVIVIVNLFVFGPMFISFPIIVSEMGKTAFHLSLLESSFAIGSLSATILLFFITLREKRGKWVLIFLMVTIIASALFGQIESSFSLLIGLATLIGLGGFLTYLPVNVMIQEKTDPDKLGRVMSIVFLASSGFDPLAFALVSFLMTAGLSIHTLITVMSLIGFLSAILITVKGKHFRTVE</sequence>
<dbReference type="InterPro" id="IPR036259">
    <property type="entry name" value="MFS_trans_sf"/>
</dbReference>
<feature type="transmembrane region" description="Helical" evidence="7">
    <location>
        <begin position="376"/>
        <end position="396"/>
    </location>
</feature>
<keyword evidence="2" id="KW-0813">Transport</keyword>
<evidence type="ECO:0000256" key="3">
    <source>
        <dbReference type="ARBA" id="ARBA00022475"/>
    </source>
</evidence>
<evidence type="ECO:0000256" key="6">
    <source>
        <dbReference type="ARBA" id="ARBA00023136"/>
    </source>
</evidence>
<proteinExistence type="predicted"/>
<feature type="transmembrane region" description="Helical" evidence="7">
    <location>
        <begin position="260"/>
        <end position="281"/>
    </location>
</feature>
<comment type="subcellular location">
    <subcellularLocation>
        <location evidence="1">Cell membrane</location>
        <topology evidence="1">Multi-pass membrane protein</topology>
    </subcellularLocation>
</comment>
<dbReference type="Proteomes" id="UP000315636">
    <property type="component" value="Unassembled WGS sequence"/>
</dbReference>
<evidence type="ECO:0000313" key="10">
    <source>
        <dbReference type="Proteomes" id="UP000315636"/>
    </source>
</evidence>
<feature type="transmembrane region" description="Helical" evidence="7">
    <location>
        <begin position="227"/>
        <end position="248"/>
    </location>
</feature>
<dbReference type="Pfam" id="PF07690">
    <property type="entry name" value="MFS_1"/>
    <property type="match status" value="1"/>
</dbReference>
<keyword evidence="6 7" id="KW-0472">Membrane</keyword>
<accession>A0A521CF03</accession>
<evidence type="ECO:0000256" key="4">
    <source>
        <dbReference type="ARBA" id="ARBA00022692"/>
    </source>
</evidence>
<feature type="transmembrane region" description="Helical" evidence="7">
    <location>
        <begin position="312"/>
        <end position="335"/>
    </location>
</feature>
<dbReference type="EMBL" id="FXTI01000003">
    <property type="protein sequence ID" value="SMO58017.1"/>
    <property type="molecule type" value="Genomic_DNA"/>
</dbReference>
<dbReference type="AlphaFoldDB" id="A0A521CF03"/>
<feature type="transmembrane region" description="Helical" evidence="7">
    <location>
        <begin position="288"/>
        <end position="306"/>
    </location>
</feature>
<dbReference type="GO" id="GO:0005886">
    <property type="term" value="C:plasma membrane"/>
    <property type="evidence" value="ECO:0007669"/>
    <property type="project" value="UniProtKB-SubCell"/>
</dbReference>
<evidence type="ECO:0000313" key="9">
    <source>
        <dbReference type="EMBL" id="SMO58017.1"/>
    </source>
</evidence>
<dbReference type="PROSITE" id="PS50850">
    <property type="entry name" value="MFS"/>
    <property type="match status" value="1"/>
</dbReference>
<keyword evidence="10" id="KW-1185">Reference proteome</keyword>
<dbReference type="SUPFAM" id="SSF103473">
    <property type="entry name" value="MFS general substrate transporter"/>
    <property type="match status" value="1"/>
</dbReference>
<feature type="transmembrane region" description="Helical" evidence="7">
    <location>
        <begin position="150"/>
        <end position="168"/>
    </location>
</feature>
<feature type="transmembrane region" description="Helical" evidence="7">
    <location>
        <begin position="103"/>
        <end position="129"/>
    </location>
</feature>